<reference evidence="2" key="1">
    <citation type="submission" date="2022-11" db="UniProtKB">
        <authorList>
            <consortium name="WormBaseParasite"/>
        </authorList>
    </citation>
    <scope>IDENTIFICATION</scope>
</reference>
<name>A0A915PRN6_9BILA</name>
<protein>
    <submittedName>
        <fullName evidence="2">Uncharacterized protein</fullName>
    </submittedName>
</protein>
<evidence type="ECO:0000313" key="2">
    <source>
        <dbReference type="WBParaSite" id="sdigi.contig352.g7673.t1"/>
    </source>
</evidence>
<dbReference type="AlphaFoldDB" id="A0A915PRN6"/>
<proteinExistence type="predicted"/>
<organism evidence="1 2">
    <name type="scientific">Setaria digitata</name>
    <dbReference type="NCBI Taxonomy" id="48799"/>
    <lineage>
        <taxon>Eukaryota</taxon>
        <taxon>Metazoa</taxon>
        <taxon>Ecdysozoa</taxon>
        <taxon>Nematoda</taxon>
        <taxon>Chromadorea</taxon>
        <taxon>Rhabditida</taxon>
        <taxon>Spirurina</taxon>
        <taxon>Spiruromorpha</taxon>
        <taxon>Filarioidea</taxon>
        <taxon>Setariidae</taxon>
        <taxon>Setaria</taxon>
    </lineage>
</organism>
<dbReference type="Proteomes" id="UP000887581">
    <property type="component" value="Unplaced"/>
</dbReference>
<sequence length="51" mass="4910">MHIGHGLGTITGQAGAGGQIFVGQITVGGQTLTDGHIGAGHAGQLQDASSE</sequence>
<keyword evidence="1" id="KW-1185">Reference proteome</keyword>
<evidence type="ECO:0000313" key="1">
    <source>
        <dbReference type="Proteomes" id="UP000887581"/>
    </source>
</evidence>
<accession>A0A915PRN6</accession>
<dbReference type="WBParaSite" id="sdigi.contig352.g7673.t1">
    <property type="protein sequence ID" value="sdigi.contig352.g7673.t1"/>
    <property type="gene ID" value="sdigi.contig352.g7673"/>
</dbReference>